<evidence type="ECO:0000313" key="1">
    <source>
        <dbReference type="EMBL" id="KAI1510750.1"/>
    </source>
</evidence>
<reference evidence="2" key="1">
    <citation type="journal article" date="2022" name="Microb. Genom.">
        <title>A global pangenome for the wheat fungal pathogen Pyrenophora tritici-repentis and prediction of effector protein structural homology.</title>
        <authorList>
            <person name="Moolhuijzen P.M."/>
            <person name="See P.T."/>
            <person name="Shi G."/>
            <person name="Powell H.R."/>
            <person name="Cockram J."/>
            <person name="Jorgensen L.N."/>
            <person name="Benslimane H."/>
            <person name="Strelkov S.E."/>
            <person name="Turner J."/>
            <person name="Liu Z."/>
            <person name="Moffat C.S."/>
        </authorList>
    </citation>
    <scope>NUCLEOTIDE SEQUENCE [LARGE SCALE GENOMIC DNA]</scope>
</reference>
<proteinExistence type="predicted"/>
<dbReference type="AlphaFoldDB" id="A0A922N933"/>
<gene>
    <name evidence="1" type="ORF">Ptr86124_010555</name>
</gene>
<organism evidence="1 2">
    <name type="scientific">Pyrenophora tritici-repentis</name>
    <dbReference type="NCBI Taxonomy" id="45151"/>
    <lineage>
        <taxon>Eukaryota</taxon>
        <taxon>Fungi</taxon>
        <taxon>Dikarya</taxon>
        <taxon>Ascomycota</taxon>
        <taxon>Pezizomycotina</taxon>
        <taxon>Dothideomycetes</taxon>
        <taxon>Pleosporomycetidae</taxon>
        <taxon>Pleosporales</taxon>
        <taxon>Pleosporineae</taxon>
        <taxon>Pleosporaceae</taxon>
        <taxon>Pyrenophora</taxon>
    </lineage>
</organism>
<comment type="caution">
    <text evidence="1">The sequence shown here is derived from an EMBL/GenBank/DDBJ whole genome shotgun (WGS) entry which is preliminary data.</text>
</comment>
<protein>
    <submittedName>
        <fullName evidence="1">Uncharacterized protein</fullName>
    </submittedName>
</protein>
<dbReference type="Proteomes" id="UP000249757">
    <property type="component" value="Unassembled WGS sequence"/>
</dbReference>
<keyword evidence="2" id="KW-1185">Reference proteome</keyword>
<dbReference type="EMBL" id="NRDI02000016">
    <property type="protein sequence ID" value="KAI1510750.1"/>
    <property type="molecule type" value="Genomic_DNA"/>
</dbReference>
<accession>A0A922N933</accession>
<evidence type="ECO:0000313" key="2">
    <source>
        <dbReference type="Proteomes" id="UP000249757"/>
    </source>
</evidence>
<name>A0A922N933_9PLEO</name>
<sequence length="47" mass="5025">MSMKNIGYTAANEEPTQTVVVGAITITTFHMAAQELLHLISQHAALA</sequence>